<dbReference type="AlphaFoldDB" id="A0A2M4D6P2"/>
<accession>A0A2M4D6P2</accession>
<evidence type="ECO:0000313" key="3">
    <source>
        <dbReference type="EMBL" id="MBW73235.1"/>
    </source>
</evidence>
<feature type="signal peptide" evidence="2">
    <location>
        <begin position="1"/>
        <end position="20"/>
    </location>
</feature>
<evidence type="ECO:0000256" key="1">
    <source>
        <dbReference type="SAM" id="MobiDB-lite"/>
    </source>
</evidence>
<evidence type="ECO:0000256" key="2">
    <source>
        <dbReference type="SAM" id="SignalP"/>
    </source>
</evidence>
<proteinExistence type="predicted"/>
<sequence length="77" mass="8404">MPLMFCGMPLMFWALRYSVGSCRVSCSSGFTKVSNDTLLPVLVSAPKHCCSQRLRPRSSATGWHGGPWSSLLVDNAL</sequence>
<keyword evidence="2" id="KW-0732">Signal</keyword>
<organism evidence="3">
    <name type="scientific">Anopheles darlingi</name>
    <name type="common">Mosquito</name>
    <dbReference type="NCBI Taxonomy" id="43151"/>
    <lineage>
        <taxon>Eukaryota</taxon>
        <taxon>Metazoa</taxon>
        <taxon>Ecdysozoa</taxon>
        <taxon>Arthropoda</taxon>
        <taxon>Hexapoda</taxon>
        <taxon>Insecta</taxon>
        <taxon>Pterygota</taxon>
        <taxon>Neoptera</taxon>
        <taxon>Endopterygota</taxon>
        <taxon>Diptera</taxon>
        <taxon>Nematocera</taxon>
        <taxon>Culicoidea</taxon>
        <taxon>Culicidae</taxon>
        <taxon>Anophelinae</taxon>
        <taxon>Anopheles</taxon>
    </lineage>
</organism>
<feature type="chain" id="PRO_5014986310" evidence="2">
    <location>
        <begin position="21"/>
        <end position="77"/>
    </location>
</feature>
<name>A0A2M4D6P2_ANODA</name>
<dbReference type="EMBL" id="GGFL01009057">
    <property type="protein sequence ID" value="MBW73235.1"/>
    <property type="molecule type" value="Transcribed_RNA"/>
</dbReference>
<reference evidence="3" key="1">
    <citation type="submission" date="2018-01" db="EMBL/GenBank/DDBJ databases">
        <title>An insight into the sialome of Amazonian anophelines.</title>
        <authorList>
            <person name="Ribeiro J.M."/>
            <person name="Scarpassa V."/>
            <person name="Calvo E."/>
        </authorList>
    </citation>
    <scope>NUCLEOTIDE SEQUENCE</scope>
</reference>
<feature type="region of interest" description="Disordered" evidence="1">
    <location>
        <begin position="57"/>
        <end position="77"/>
    </location>
</feature>
<protein>
    <submittedName>
        <fullName evidence="3">Putative secreted protein</fullName>
    </submittedName>
</protein>